<comment type="caution">
    <text evidence="3">The sequence shown here is derived from an EMBL/GenBank/DDBJ whole genome shotgun (WGS) entry which is preliminary data.</text>
</comment>
<sequence length="127" mass="13448">MALAWFGVLLAAIDLEHRRLPDVLTLPLYPVVAVLCAHEWRKALIGCAAFGGVHLVTRLVNPRAMGGGDVKLAGALGAALAVHDWFALVWATGLASAVTLAISVVTRRREAPHGPGLLAVTWWVTAL</sequence>
<feature type="domain" description="Prepilin type IV endopeptidase peptidase" evidence="2">
    <location>
        <begin position="2"/>
        <end position="98"/>
    </location>
</feature>
<protein>
    <submittedName>
        <fullName evidence="3">Prepilin peptidase</fullName>
    </submittedName>
</protein>
<gene>
    <name evidence="3" type="ORF">FKR81_17275</name>
</gene>
<comment type="similarity">
    <text evidence="1">Belongs to the peptidase A24 family.</text>
</comment>
<dbReference type="EMBL" id="VOBR01000010">
    <property type="protein sequence ID" value="TWP51056.1"/>
    <property type="molecule type" value="Genomic_DNA"/>
</dbReference>
<dbReference type="Proteomes" id="UP000316639">
    <property type="component" value="Unassembled WGS sequence"/>
</dbReference>
<dbReference type="Pfam" id="PF01478">
    <property type="entry name" value="Peptidase_A24"/>
    <property type="match status" value="1"/>
</dbReference>
<dbReference type="AlphaFoldDB" id="A0A563ETQ7"/>
<evidence type="ECO:0000259" key="2">
    <source>
        <dbReference type="Pfam" id="PF01478"/>
    </source>
</evidence>
<dbReference type="InterPro" id="IPR000045">
    <property type="entry name" value="Prepilin_IV_endopep_pep"/>
</dbReference>
<evidence type="ECO:0000313" key="3">
    <source>
        <dbReference type="EMBL" id="TWP51056.1"/>
    </source>
</evidence>
<dbReference type="GO" id="GO:0006465">
    <property type="term" value="P:signal peptide processing"/>
    <property type="evidence" value="ECO:0007669"/>
    <property type="project" value="TreeGrafter"/>
</dbReference>
<keyword evidence="4" id="KW-1185">Reference proteome</keyword>
<evidence type="ECO:0000313" key="4">
    <source>
        <dbReference type="Proteomes" id="UP000316639"/>
    </source>
</evidence>
<dbReference type="GO" id="GO:0004190">
    <property type="term" value="F:aspartic-type endopeptidase activity"/>
    <property type="evidence" value="ECO:0007669"/>
    <property type="project" value="InterPro"/>
</dbReference>
<dbReference type="InterPro" id="IPR050882">
    <property type="entry name" value="Prepilin_peptidase/N-MTase"/>
</dbReference>
<dbReference type="PANTHER" id="PTHR30487:SF0">
    <property type="entry name" value="PREPILIN LEADER PEPTIDASE_N-METHYLTRANSFERASE-RELATED"/>
    <property type="match status" value="1"/>
</dbReference>
<dbReference type="GO" id="GO:0005886">
    <property type="term" value="C:plasma membrane"/>
    <property type="evidence" value="ECO:0007669"/>
    <property type="project" value="TreeGrafter"/>
</dbReference>
<name>A0A563ETQ7_9PSEU</name>
<dbReference type="PANTHER" id="PTHR30487">
    <property type="entry name" value="TYPE 4 PREPILIN-LIKE PROTEINS LEADER PEPTIDE-PROCESSING ENZYME"/>
    <property type="match status" value="1"/>
</dbReference>
<dbReference type="Gene3D" id="1.20.120.1220">
    <property type="match status" value="1"/>
</dbReference>
<accession>A0A563ETQ7</accession>
<dbReference type="OrthoDB" id="5197713at2"/>
<reference evidence="3 4" key="1">
    <citation type="submission" date="2019-07" db="EMBL/GenBank/DDBJ databases">
        <title>Lentzea xizangensis sp. nov., isolated from Qinghai-Tibetan Plateau Soils.</title>
        <authorList>
            <person name="Huang J."/>
        </authorList>
    </citation>
    <scope>NUCLEOTIDE SEQUENCE [LARGE SCALE GENOMIC DNA]</scope>
    <source>
        <strain evidence="3 4">FXJ1.1311</strain>
    </source>
</reference>
<organism evidence="3 4">
    <name type="scientific">Lentzea tibetensis</name>
    <dbReference type="NCBI Taxonomy" id="2591470"/>
    <lineage>
        <taxon>Bacteria</taxon>
        <taxon>Bacillati</taxon>
        <taxon>Actinomycetota</taxon>
        <taxon>Actinomycetes</taxon>
        <taxon>Pseudonocardiales</taxon>
        <taxon>Pseudonocardiaceae</taxon>
        <taxon>Lentzea</taxon>
    </lineage>
</organism>
<proteinExistence type="inferred from homology"/>
<evidence type="ECO:0000256" key="1">
    <source>
        <dbReference type="ARBA" id="ARBA00005801"/>
    </source>
</evidence>